<reference evidence="1 2" key="1">
    <citation type="submission" date="2024-06" db="EMBL/GenBank/DDBJ databases">
        <title>Genomic Encyclopedia of Type Strains, Phase IV (KMG-IV): sequencing the most valuable type-strain genomes for metagenomic binning, comparative biology and taxonomic classification.</title>
        <authorList>
            <person name="Goeker M."/>
        </authorList>
    </citation>
    <scope>NUCLEOTIDE SEQUENCE [LARGE SCALE GENOMIC DNA]</scope>
    <source>
        <strain evidence="1 2">DSM 29492</strain>
    </source>
</reference>
<gene>
    <name evidence="1" type="ORF">ABID24_000911</name>
</gene>
<dbReference type="EMBL" id="JBEPMJ010000004">
    <property type="protein sequence ID" value="MET3749677.1"/>
    <property type="molecule type" value="Genomic_DNA"/>
</dbReference>
<dbReference type="RefSeq" id="WP_257464133.1">
    <property type="nucleotide sequence ID" value="NZ_JANJZT010000004.1"/>
</dbReference>
<evidence type="ECO:0000313" key="2">
    <source>
        <dbReference type="Proteomes" id="UP001549106"/>
    </source>
</evidence>
<name>A0ABV2LZP7_9FIRM</name>
<keyword evidence="2" id="KW-1185">Reference proteome</keyword>
<comment type="caution">
    <text evidence="1">The sequence shown here is derived from an EMBL/GenBank/DDBJ whole genome shotgun (WGS) entry which is preliminary data.</text>
</comment>
<sequence length="185" mass="22260">MEENGLNLYLQEMWYVKKRTEAIRTIALKEKTTLFPITNIEFMTLQIRKIIEHIAMGNLIANKELYEEYSAKFSSNWNARYIFRDLERLNFKFYPEPVKSDYTKEVEEWITINEDYLTKEDAIKIYEKCGGLLHVSNPYGSQIDVSYYQEKMPIWYKKIMNLLNQHLIHMVDGKHIFFIKKPLKI</sequence>
<protein>
    <submittedName>
        <fullName evidence="1">Uncharacterized protein</fullName>
    </submittedName>
</protein>
<proteinExistence type="predicted"/>
<accession>A0ABV2LZP7</accession>
<evidence type="ECO:0000313" key="1">
    <source>
        <dbReference type="EMBL" id="MET3749677.1"/>
    </source>
</evidence>
<organism evidence="1 2">
    <name type="scientific">Blautia caecimuris</name>
    <dbReference type="NCBI Taxonomy" id="1796615"/>
    <lineage>
        <taxon>Bacteria</taxon>
        <taxon>Bacillati</taxon>
        <taxon>Bacillota</taxon>
        <taxon>Clostridia</taxon>
        <taxon>Lachnospirales</taxon>
        <taxon>Lachnospiraceae</taxon>
        <taxon>Blautia</taxon>
    </lineage>
</organism>
<dbReference type="Proteomes" id="UP001549106">
    <property type="component" value="Unassembled WGS sequence"/>
</dbReference>